<feature type="region of interest" description="Disordered" evidence="1">
    <location>
        <begin position="1"/>
        <end position="33"/>
    </location>
</feature>
<dbReference type="Proteomes" id="UP000316852">
    <property type="component" value="Unassembled WGS sequence"/>
</dbReference>
<protein>
    <submittedName>
        <fullName evidence="2">Uncharacterized protein</fullName>
    </submittedName>
</protein>
<proteinExistence type="predicted"/>
<sequence>MPTAKSRSVARNGGVDRSWSHVPITPGRVPPTLQSLQSRDAHTTLSMPACLQAALIPLDHEDESSSQLTLKGGLVLGGLGAELIFDRGYDSAPLGRMEVTTKTTLVPAGECFEFELQQLRSPLQGDTVAWVQVRDGEGNPLTDELFLGRLNRGYRVMDPRFTTLVDAETFISPISCGTQLKSDLTLTGAMTFVSGVSARIVLRRRRGPLWWSRPPDGVFDLGIVRPGQRILFPAQPVWAGDHGGSLRSLLFLNGEGEPIGEEHLLESAISPQ</sequence>
<evidence type="ECO:0000313" key="2">
    <source>
        <dbReference type="EMBL" id="TMQ57532.1"/>
    </source>
</evidence>
<organism evidence="2 3">
    <name type="scientific">Eiseniibacteriota bacterium</name>
    <dbReference type="NCBI Taxonomy" id="2212470"/>
    <lineage>
        <taxon>Bacteria</taxon>
        <taxon>Candidatus Eiseniibacteriota</taxon>
    </lineage>
</organism>
<reference evidence="2 3" key="1">
    <citation type="journal article" date="2019" name="Nat. Microbiol.">
        <title>Mediterranean grassland soil C-N compound turnover is dependent on rainfall and depth, and is mediated by genomically divergent microorganisms.</title>
        <authorList>
            <person name="Diamond S."/>
            <person name="Andeer P.F."/>
            <person name="Li Z."/>
            <person name="Crits-Christoph A."/>
            <person name="Burstein D."/>
            <person name="Anantharaman K."/>
            <person name="Lane K.R."/>
            <person name="Thomas B.C."/>
            <person name="Pan C."/>
            <person name="Northen T.R."/>
            <person name="Banfield J.F."/>
        </authorList>
    </citation>
    <scope>NUCLEOTIDE SEQUENCE [LARGE SCALE GENOMIC DNA]</scope>
    <source>
        <strain evidence="2">WS_6</strain>
    </source>
</reference>
<comment type="caution">
    <text evidence="2">The sequence shown here is derived from an EMBL/GenBank/DDBJ whole genome shotgun (WGS) entry which is preliminary data.</text>
</comment>
<gene>
    <name evidence="2" type="ORF">E6K76_10210</name>
</gene>
<dbReference type="AlphaFoldDB" id="A0A538T1N2"/>
<name>A0A538T1N2_UNCEI</name>
<evidence type="ECO:0000313" key="3">
    <source>
        <dbReference type="Proteomes" id="UP000316852"/>
    </source>
</evidence>
<evidence type="ECO:0000256" key="1">
    <source>
        <dbReference type="SAM" id="MobiDB-lite"/>
    </source>
</evidence>
<dbReference type="EMBL" id="VBOW01000062">
    <property type="protein sequence ID" value="TMQ57532.1"/>
    <property type="molecule type" value="Genomic_DNA"/>
</dbReference>
<accession>A0A538T1N2</accession>